<evidence type="ECO:0000256" key="15">
    <source>
        <dbReference type="ARBA" id="ARBA00023034"/>
    </source>
</evidence>
<comment type="similarity">
    <text evidence="5 22">Belongs to the cation transport ATPase (P-type) (TC 3.A.3) family. Type IV subfamily.</text>
</comment>
<evidence type="ECO:0000256" key="4">
    <source>
        <dbReference type="ARBA" id="ARBA00004555"/>
    </source>
</evidence>
<dbReference type="InterPro" id="IPR023298">
    <property type="entry name" value="ATPase_P-typ_TM_dom_sf"/>
</dbReference>
<evidence type="ECO:0000256" key="6">
    <source>
        <dbReference type="ARBA" id="ARBA00022475"/>
    </source>
</evidence>
<feature type="binding site" evidence="20">
    <location>
        <position position="765"/>
    </location>
    <ligand>
        <name>ATP</name>
        <dbReference type="ChEBI" id="CHEBI:30616"/>
    </ligand>
</feature>
<keyword evidence="28" id="KW-1185">Reference proteome</keyword>
<feature type="region of interest" description="Disordered" evidence="23">
    <location>
        <begin position="1"/>
        <end position="26"/>
    </location>
</feature>
<reference evidence="27 28" key="1">
    <citation type="submission" date="2024-02" db="EMBL/GenBank/DDBJ databases">
        <title>Chromosome-scale genome assembly of the rough periwinkle Littorina saxatilis.</title>
        <authorList>
            <person name="De Jode A."/>
            <person name="Faria R."/>
            <person name="Formenti G."/>
            <person name="Sims Y."/>
            <person name="Smith T.P."/>
            <person name="Tracey A."/>
            <person name="Wood J.M.D."/>
            <person name="Zagrodzka Z.B."/>
            <person name="Johannesson K."/>
            <person name="Butlin R.K."/>
            <person name="Leder E.H."/>
        </authorList>
    </citation>
    <scope>NUCLEOTIDE SEQUENCE [LARGE SCALE GENOMIC DNA]</scope>
    <source>
        <strain evidence="27">Snail1</strain>
        <tissue evidence="27">Muscle</tissue>
    </source>
</reference>
<dbReference type="EMBL" id="JBAMIC010000013">
    <property type="protein sequence ID" value="KAK7097277.1"/>
    <property type="molecule type" value="Genomic_DNA"/>
</dbReference>
<comment type="subcellular location">
    <subcellularLocation>
        <location evidence="3">Cell membrane</location>
    </subcellularLocation>
    <subcellularLocation>
        <location evidence="4">Golgi apparatus</location>
    </subcellularLocation>
    <subcellularLocation>
        <location evidence="2 22">Membrane</location>
        <topology evidence="2 22">Multi-pass membrane protein</topology>
    </subcellularLocation>
</comment>
<proteinExistence type="inferred from homology"/>
<name>A0AAN9G702_9CAEN</name>
<feature type="binding site" evidence="20">
    <location>
        <position position="766"/>
    </location>
    <ligand>
        <name>ATP</name>
        <dbReference type="ChEBI" id="CHEBI:30616"/>
    </ligand>
</feature>
<keyword evidence="16 22" id="KW-0472">Membrane</keyword>
<dbReference type="InterPro" id="IPR018303">
    <property type="entry name" value="ATPase_P-typ_P_site"/>
</dbReference>
<dbReference type="PRINTS" id="PR00119">
    <property type="entry name" value="CATATPASE"/>
</dbReference>
<evidence type="ECO:0000259" key="24">
    <source>
        <dbReference type="Pfam" id="PF00122"/>
    </source>
</evidence>
<dbReference type="GO" id="GO:0000287">
    <property type="term" value="F:magnesium ion binding"/>
    <property type="evidence" value="ECO:0007669"/>
    <property type="project" value="UniProtKB-UniRule"/>
</dbReference>
<feature type="binding site" evidence="20">
    <location>
        <position position="505"/>
    </location>
    <ligand>
        <name>ATP</name>
        <dbReference type="ChEBI" id="CHEBI:30616"/>
    </ligand>
</feature>
<dbReference type="NCBIfam" id="TIGR01652">
    <property type="entry name" value="ATPase-Plipid"/>
    <property type="match status" value="1"/>
</dbReference>
<feature type="active site" description="4-aspartylphosphate intermediate" evidence="19">
    <location>
        <position position="503"/>
    </location>
</feature>
<dbReference type="Gene3D" id="2.70.150.10">
    <property type="entry name" value="Calcium-transporting ATPase, cytoplasmic transduction domain A"/>
    <property type="match status" value="1"/>
</dbReference>
<dbReference type="InterPro" id="IPR023214">
    <property type="entry name" value="HAD_sf"/>
</dbReference>
<dbReference type="Pfam" id="PF16212">
    <property type="entry name" value="PhoLip_ATPase_C"/>
    <property type="match status" value="1"/>
</dbReference>
<keyword evidence="14 22" id="KW-1133">Transmembrane helix</keyword>
<evidence type="ECO:0000256" key="23">
    <source>
        <dbReference type="SAM" id="MobiDB-lite"/>
    </source>
</evidence>
<evidence type="ECO:0000256" key="22">
    <source>
        <dbReference type="RuleBase" id="RU362033"/>
    </source>
</evidence>
<evidence type="ECO:0000256" key="11">
    <source>
        <dbReference type="ARBA" id="ARBA00022840"/>
    </source>
</evidence>
<dbReference type="InterPro" id="IPR044492">
    <property type="entry name" value="P_typ_ATPase_HD_dom"/>
</dbReference>
<dbReference type="SFLD" id="SFLDF00027">
    <property type="entry name" value="p-type_atpase"/>
    <property type="match status" value="1"/>
</dbReference>
<evidence type="ECO:0000256" key="5">
    <source>
        <dbReference type="ARBA" id="ARBA00008109"/>
    </source>
</evidence>
<keyword evidence="10 20" id="KW-0547">Nucleotide-binding</keyword>
<feature type="compositionally biased region" description="Basic and acidic residues" evidence="23">
    <location>
        <begin position="1"/>
        <end position="19"/>
    </location>
</feature>
<evidence type="ECO:0000256" key="18">
    <source>
        <dbReference type="ARBA" id="ARBA00051303"/>
    </source>
</evidence>
<feature type="binding site" evidence="21">
    <location>
        <position position="880"/>
    </location>
    <ligand>
        <name>Mg(2+)</name>
        <dbReference type="ChEBI" id="CHEBI:18420"/>
    </ligand>
</feature>
<dbReference type="Pfam" id="PF16209">
    <property type="entry name" value="PhoLip_ATPase_N"/>
    <property type="match status" value="1"/>
</dbReference>
<evidence type="ECO:0000256" key="16">
    <source>
        <dbReference type="ARBA" id="ARBA00023136"/>
    </source>
</evidence>
<feature type="binding site" evidence="20">
    <location>
        <position position="860"/>
    </location>
    <ligand>
        <name>ATP</name>
        <dbReference type="ChEBI" id="CHEBI:30616"/>
    </ligand>
</feature>
<feature type="transmembrane region" description="Helical" evidence="22">
    <location>
        <begin position="973"/>
        <end position="994"/>
    </location>
</feature>
<dbReference type="Gene3D" id="3.40.1110.10">
    <property type="entry name" value="Calcium-transporting ATPase, cytoplasmic domain N"/>
    <property type="match status" value="1"/>
</dbReference>
<feature type="compositionally biased region" description="Basic residues" evidence="23">
    <location>
        <begin position="1223"/>
        <end position="1236"/>
    </location>
</feature>
<dbReference type="PANTHER" id="PTHR24092">
    <property type="entry name" value="PROBABLE PHOSPHOLIPID-TRANSPORTING ATPASE"/>
    <property type="match status" value="1"/>
</dbReference>
<comment type="caution">
    <text evidence="27">The sequence shown here is derived from an EMBL/GenBank/DDBJ whole genome shotgun (WGS) entry which is preliminary data.</text>
</comment>
<dbReference type="FunFam" id="3.40.1110.10:FF:000035">
    <property type="entry name" value="Phospholipid-transporting ATPase"/>
    <property type="match status" value="1"/>
</dbReference>
<feature type="binding site" evidence="20">
    <location>
        <position position="503"/>
    </location>
    <ligand>
        <name>ATP</name>
        <dbReference type="ChEBI" id="CHEBI:30616"/>
    </ligand>
</feature>
<feature type="transmembrane region" description="Helical" evidence="22">
    <location>
        <begin position="1123"/>
        <end position="1143"/>
    </location>
</feature>
<evidence type="ECO:0000256" key="3">
    <source>
        <dbReference type="ARBA" id="ARBA00004236"/>
    </source>
</evidence>
<evidence type="ECO:0000256" key="10">
    <source>
        <dbReference type="ARBA" id="ARBA00022741"/>
    </source>
</evidence>
<dbReference type="GO" id="GO:0140326">
    <property type="term" value="F:ATPase-coupled intramembrane lipid transporter activity"/>
    <property type="evidence" value="ECO:0007669"/>
    <property type="project" value="UniProtKB-EC"/>
</dbReference>
<dbReference type="AlphaFoldDB" id="A0AAN9G702"/>
<dbReference type="GO" id="GO:0005524">
    <property type="term" value="F:ATP binding"/>
    <property type="evidence" value="ECO:0007669"/>
    <property type="project" value="UniProtKB-UniRule"/>
</dbReference>
<dbReference type="InterPro" id="IPR059000">
    <property type="entry name" value="ATPase_P-type_domA"/>
</dbReference>
<dbReference type="Pfam" id="PF13246">
    <property type="entry name" value="Cation_ATPase"/>
    <property type="match status" value="1"/>
</dbReference>
<dbReference type="InterPro" id="IPR008250">
    <property type="entry name" value="ATPase_P-typ_transduc_dom_A_sf"/>
</dbReference>
<feature type="binding site" evidence="20">
    <location>
        <position position="764"/>
    </location>
    <ligand>
        <name>ATP</name>
        <dbReference type="ChEBI" id="CHEBI:30616"/>
    </ligand>
</feature>
<feature type="domain" description="P-type ATPase N-terminal" evidence="25">
    <location>
        <begin position="133"/>
        <end position="195"/>
    </location>
</feature>
<dbReference type="FunFam" id="2.70.150.10:FF:000021">
    <property type="entry name" value="Phospholipid-transporting ATPase"/>
    <property type="match status" value="1"/>
</dbReference>
<evidence type="ECO:0000256" key="21">
    <source>
        <dbReference type="PIRSR" id="PIRSR606539-3"/>
    </source>
</evidence>
<dbReference type="FunFam" id="3.40.50.1000:FF:000001">
    <property type="entry name" value="Phospholipid-transporting ATPase IC"/>
    <property type="match status" value="1"/>
</dbReference>
<dbReference type="GO" id="GO:0005886">
    <property type="term" value="C:plasma membrane"/>
    <property type="evidence" value="ECO:0007669"/>
    <property type="project" value="UniProtKB-SubCell"/>
</dbReference>
<dbReference type="InterPro" id="IPR001757">
    <property type="entry name" value="P_typ_ATPase"/>
</dbReference>
<feature type="transmembrane region" description="Helical" evidence="22">
    <location>
        <begin position="433"/>
        <end position="453"/>
    </location>
</feature>
<sequence>MAEGQDKTDLSVRVPDNERSGTSVDRLDLAASATTAPPAISPSLNTATSVTAVNLGQVESARTRSGLIHADDNSLRPVATHVVPNVSHPVDAIPLIEEEMILPNPLVKYEYRPMEDGQGSEAPEPHHQSQQVIYINAPERNHSEINITCTSKYNFLTFLPKFLFEQFRKYANIFFLFISLIQQIPNVSPTGRYTTAFPLLLILMVSALKEIIEDFKRHRADDEINNRKAHVHRGDKWVTVKWVDVVAGDLVKICNGGFFPADLILLSSSEPQAMCYVETSNLDGETNLKLRQGHRVTKDLLRGEELASLRGMVECEAPNRHLYEFVGNIHLEGQSAVPLGPNQLLLRGAMLRNTGWVFGIVVYTGLHTKLMLNSTSTPLKRSNVEKLTNTQILLLFVLLVVLSLVCAVANSVWSGRHAHNDWYLFFDVEAESNFGLTLLTFIILYNNLIPISLQVTLEVVKFIQAIFINWDLDMYYAPTDTAAMARTSNLNEELGQIEYIFSDKTGTLTQNIMDFRKCSIAGICYGNNEESKDAFNDPTMMYNLHSQHVTADTIREFMVLLAVCHTVVPEIHHDTGEIVYLSSSPDEAALVQAARQLGFVFTTRTPETVEIEVFGKKEVYEILNVIEFSSDRKRMSVVVRCPDGKIKLYVKGADSVVYERLEETQLYSDITLQHLEEFASLGLRTLCIAKVDIPEDVYEEWKHTYYKASTSIHDREKKIEEAAELIERNLVLLGATAIEDKLQDGVPETILKLSMADIKLWVLTGDKQETAINIGYSCQLLTQNMELIILNERSLDETREALVKRKADFGDALGKVNDVGLIIDGEALRHALSCDCRKDFLDIALSCKSVICCRVSPLQKAEIVDLVKNAQKAITLAIGDGANDVGMIQAAHVGVGISGLEGLQAAHSSDYAIGQFRFLQKLLLVHGAWSYSRLSKLILYSFYKNICLYVIEFWFQIVNGFSGQILFERWSISLYNVIFTVAPPLAMGLFDRFCSAETMMKNPALYKDSQKGRLFNVKVFWVWIGNSIIHSILLFWMPMLMLTQDVAFSSGLVGDYLFLGNFVYTYVVVTVCLKAGLETNAWTWLTHLAIWGSIVSWFLFLVVYSNVYPLVRLSPEMVGMDRYMLGCWLFWLGLLLIPSACLLRDFSWKVFKGTYFKSTRQRVQEVELAKKESVINGSPRKKSSSKNHGLDKPSQSKQRCSGSGLPRSECNMHAYTEPPRLHGTSHSHSSHVHKGCNHAPSPEIPHGYAFSQEEFGAVPQAEYIRAYDTNKDKPEGL</sequence>
<dbReference type="SFLD" id="SFLDS00003">
    <property type="entry name" value="Haloacid_Dehalogenase"/>
    <property type="match status" value="1"/>
</dbReference>
<dbReference type="SUPFAM" id="SSF81665">
    <property type="entry name" value="Calcium ATPase, transmembrane domain M"/>
    <property type="match status" value="1"/>
</dbReference>
<dbReference type="InterPro" id="IPR006539">
    <property type="entry name" value="P-type_ATPase_IV"/>
</dbReference>
<keyword evidence="9 21" id="KW-0479">Metal-binding</keyword>
<dbReference type="FunFam" id="3.40.50.1000:FF:000010">
    <property type="entry name" value="Phospholipid-transporting ATPase"/>
    <property type="match status" value="1"/>
</dbReference>
<dbReference type="InterPro" id="IPR023299">
    <property type="entry name" value="ATPase_P-typ_cyto_dom_N"/>
</dbReference>
<dbReference type="EC" id="7.6.2.1" evidence="22"/>
<evidence type="ECO:0000256" key="12">
    <source>
        <dbReference type="ARBA" id="ARBA00022842"/>
    </source>
</evidence>
<keyword evidence="13 22" id="KW-1278">Translocase</keyword>
<dbReference type="SUPFAM" id="SSF81653">
    <property type="entry name" value="Calcium ATPase, transduction domain A"/>
    <property type="match status" value="1"/>
</dbReference>
<protein>
    <recommendedName>
        <fullName evidence="22">Phospholipid-transporting ATPase</fullName>
        <ecNumber evidence="22">7.6.2.1</ecNumber>
    </recommendedName>
</protein>
<feature type="domain" description="P-type ATPase A" evidence="24">
    <location>
        <begin position="225"/>
        <end position="288"/>
    </location>
</feature>
<dbReference type="CDD" id="cd02073">
    <property type="entry name" value="P-type_ATPase_APLT_Dnf-like"/>
    <property type="match status" value="1"/>
</dbReference>
<feature type="binding site" evidence="21">
    <location>
        <position position="884"/>
    </location>
    <ligand>
        <name>Mg(2+)</name>
        <dbReference type="ChEBI" id="CHEBI:18420"/>
    </ligand>
</feature>
<evidence type="ECO:0000256" key="20">
    <source>
        <dbReference type="PIRSR" id="PIRSR606539-2"/>
    </source>
</evidence>
<dbReference type="Pfam" id="PF00122">
    <property type="entry name" value="E1-E2_ATPase"/>
    <property type="match status" value="1"/>
</dbReference>
<keyword evidence="6" id="KW-1003">Cell membrane</keyword>
<gene>
    <name evidence="27" type="ORF">V1264_004282</name>
</gene>
<dbReference type="Gene3D" id="3.40.50.1000">
    <property type="entry name" value="HAD superfamily/HAD-like"/>
    <property type="match status" value="1"/>
</dbReference>
<evidence type="ECO:0000259" key="25">
    <source>
        <dbReference type="Pfam" id="PF16209"/>
    </source>
</evidence>
<feature type="binding site" evidence="21">
    <location>
        <position position="503"/>
    </location>
    <ligand>
        <name>Mg(2+)</name>
        <dbReference type="ChEBI" id="CHEBI:18420"/>
    </ligand>
</feature>
<dbReference type="SUPFAM" id="SSF81660">
    <property type="entry name" value="Metal cation-transporting ATPase, ATP-binding domain N"/>
    <property type="match status" value="1"/>
</dbReference>
<dbReference type="InterPro" id="IPR036412">
    <property type="entry name" value="HAD-like_sf"/>
</dbReference>
<evidence type="ECO:0000256" key="2">
    <source>
        <dbReference type="ARBA" id="ARBA00004141"/>
    </source>
</evidence>
<comment type="catalytic activity">
    <reaction evidence="17 22">
        <text>ATP + H2O + phospholipidSide 1 = ADP + phosphate + phospholipidSide 2.</text>
        <dbReference type="EC" id="7.6.2.1"/>
    </reaction>
</comment>
<keyword evidence="12 21" id="KW-0460">Magnesium</keyword>
<feature type="binding site" evidence="20">
    <location>
        <position position="684"/>
    </location>
    <ligand>
        <name>ATP</name>
        <dbReference type="ChEBI" id="CHEBI:30616"/>
    </ligand>
</feature>
<evidence type="ECO:0000256" key="8">
    <source>
        <dbReference type="ARBA" id="ARBA00022692"/>
    </source>
</evidence>
<feature type="binding site" evidence="20">
    <location>
        <position position="628"/>
    </location>
    <ligand>
        <name>ATP</name>
        <dbReference type="ChEBI" id="CHEBI:30616"/>
    </ligand>
</feature>
<evidence type="ECO:0000256" key="17">
    <source>
        <dbReference type="ARBA" id="ARBA00034036"/>
    </source>
</evidence>
<evidence type="ECO:0000313" key="27">
    <source>
        <dbReference type="EMBL" id="KAK7097277.1"/>
    </source>
</evidence>
<comment type="cofactor">
    <cofactor evidence="1 21">
        <name>Mg(2+)</name>
        <dbReference type="ChEBI" id="CHEBI:18420"/>
    </cofactor>
</comment>
<accession>A0AAN9G702</accession>
<evidence type="ECO:0000313" key="28">
    <source>
        <dbReference type="Proteomes" id="UP001374579"/>
    </source>
</evidence>
<feature type="transmembrane region" description="Helical" evidence="22">
    <location>
        <begin position="1056"/>
        <end position="1077"/>
    </location>
</feature>
<organism evidence="27 28">
    <name type="scientific">Littorina saxatilis</name>
    <dbReference type="NCBI Taxonomy" id="31220"/>
    <lineage>
        <taxon>Eukaryota</taxon>
        <taxon>Metazoa</taxon>
        <taxon>Spiralia</taxon>
        <taxon>Lophotrochozoa</taxon>
        <taxon>Mollusca</taxon>
        <taxon>Gastropoda</taxon>
        <taxon>Caenogastropoda</taxon>
        <taxon>Littorinimorpha</taxon>
        <taxon>Littorinoidea</taxon>
        <taxon>Littorinidae</taxon>
        <taxon>Littorina</taxon>
    </lineage>
</organism>
<dbReference type="InterPro" id="IPR032630">
    <property type="entry name" value="P_typ_ATPase_c"/>
</dbReference>
<dbReference type="SFLD" id="SFLDG00002">
    <property type="entry name" value="C1.7:_P-type_atpase_like"/>
    <property type="match status" value="1"/>
</dbReference>
<evidence type="ECO:0000256" key="14">
    <source>
        <dbReference type="ARBA" id="ARBA00022989"/>
    </source>
</evidence>
<keyword evidence="8 22" id="KW-0812">Transmembrane</keyword>
<feature type="transmembrane region" description="Helical" evidence="22">
    <location>
        <begin position="1084"/>
        <end position="1103"/>
    </location>
</feature>
<evidence type="ECO:0000256" key="1">
    <source>
        <dbReference type="ARBA" id="ARBA00001946"/>
    </source>
</evidence>
<dbReference type="GO" id="GO:0045332">
    <property type="term" value="P:phospholipid translocation"/>
    <property type="evidence" value="ECO:0007669"/>
    <property type="project" value="TreeGrafter"/>
</dbReference>
<evidence type="ECO:0000259" key="26">
    <source>
        <dbReference type="Pfam" id="PF16212"/>
    </source>
</evidence>
<dbReference type="InterPro" id="IPR032631">
    <property type="entry name" value="P-type_ATPase_N"/>
</dbReference>
<feature type="binding site" evidence="20">
    <location>
        <position position="587"/>
    </location>
    <ligand>
        <name>ATP</name>
        <dbReference type="ChEBI" id="CHEBI:30616"/>
    </ligand>
</feature>
<evidence type="ECO:0000256" key="13">
    <source>
        <dbReference type="ARBA" id="ARBA00022967"/>
    </source>
</evidence>
<dbReference type="PANTHER" id="PTHR24092:SF150">
    <property type="entry name" value="PHOSPHOLIPID-TRANSPORTING ATPASE"/>
    <property type="match status" value="1"/>
</dbReference>
<feature type="transmembrane region" description="Helical" evidence="22">
    <location>
        <begin position="392"/>
        <end position="413"/>
    </location>
</feature>
<dbReference type="Proteomes" id="UP001374579">
    <property type="component" value="Unassembled WGS sequence"/>
</dbReference>
<feature type="binding site" evidence="21">
    <location>
        <position position="505"/>
    </location>
    <ligand>
        <name>Mg(2+)</name>
        <dbReference type="ChEBI" id="CHEBI:18420"/>
    </ligand>
</feature>
<evidence type="ECO:0000256" key="9">
    <source>
        <dbReference type="ARBA" id="ARBA00022723"/>
    </source>
</evidence>
<feature type="binding site" evidence="20">
    <location>
        <position position="854"/>
    </location>
    <ligand>
        <name>ATP</name>
        <dbReference type="ChEBI" id="CHEBI:30616"/>
    </ligand>
</feature>
<keyword evidence="11 20" id="KW-0067">ATP-binding</keyword>
<keyword evidence="15" id="KW-0333">Golgi apparatus</keyword>
<feature type="domain" description="P-type ATPase C-terminal" evidence="26">
    <location>
        <begin position="906"/>
        <end position="1157"/>
    </location>
</feature>
<dbReference type="PROSITE" id="PS00154">
    <property type="entry name" value="ATPASE_E1_E2"/>
    <property type="match status" value="1"/>
</dbReference>
<feature type="binding site" evidence="20">
    <location>
        <position position="651"/>
    </location>
    <ligand>
        <name>ATP</name>
        <dbReference type="ChEBI" id="CHEBI:30616"/>
    </ligand>
</feature>
<dbReference type="NCBIfam" id="TIGR01494">
    <property type="entry name" value="ATPase_P-type"/>
    <property type="match status" value="1"/>
</dbReference>
<evidence type="ECO:0000256" key="19">
    <source>
        <dbReference type="PIRSR" id="PIRSR606539-1"/>
    </source>
</evidence>
<feature type="transmembrane region" description="Helical" evidence="22">
    <location>
        <begin position="1015"/>
        <end position="1036"/>
    </location>
</feature>
<comment type="catalytic activity">
    <reaction evidence="18">
        <text>a 1,2-diacyl-sn-glycero-3-phospho-L-serine(out) + ATP + H2O = a 1,2-diacyl-sn-glycero-3-phospho-L-serine(in) + ADP + phosphate + H(+)</text>
        <dbReference type="Rhea" id="RHEA:38567"/>
        <dbReference type="ChEBI" id="CHEBI:15377"/>
        <dbReference type="ChEBI" id="CHEBI:15378"/>
        <dbReference type="ChEBI" id="CHEBI:30616"/>
        <dbReference type="ChEBI" id="CHEBI:43474"/>
        <dbReference type="ChEBI" id="CHEBI:57262"/>
        <dbReference type="ChEBI" id="CHEBI:456216"/>
    </reaction>
    <physiologicalReaction direction="left-to-right" evidence="18">
        <dbReference type="Rhea" id="RHEA:38568"/>
    </physiologicalReaction>
</comment>
<dbReference type="GO" id="GO:0005802">
    <property type="term" value="C:trans-Golgi network"/>
    <property type="evidence" value="ECO:0007669"/>
    <property type="project" value="TreeGrafter"/>
</dbReference>
<feature type="region of interest" description="Disordered" evidence="23">
    <location>
        <begin position="1174"/>
        <end position="1248"/>
    </location>
</feature>
<feature type="binding site" evidence="20">
    <location>
        <position position="884"/>
    </location>
    <ligand>
        <name>ATP</name>
        <dbReference type="ChEBI" id="CHEBI:30616"/>
    </ligand>
</feature>
<feature type="binding site" evidence="20">
    <location>
        <position position="883"/>
    </location>
    <ligand>
        <name>ATP</name>
        <dbReference type="ChEBI" id="CHEBI:30616"/>
    </ligand>
</feature>
<evidence type="ECO:0000256" key="7">
    <source>
        <dbReference type="ARBA" id="ARBA00022553"/>
    </source>
</evidence>
<dbReference type="GO" id="GO:0016887">
    <property type="term" value="F:ATP hydrolysis activity"/>
    <property type="evidence" value="ECO:0007669"/>
    <property type="project" value="InterPro"/>
</dbReference>
<keyword evidence="7" id="KW-0597">Phosphoprotein</keyword>
<dbReference type="SUPFAM" id="SSF56784">
    <property type="entry name" value="HAD-like"/>
    <property type="match status" value="1"/>
</dbReference>
<feature type="transmembrane region" description="Helical" evidence="22">
    <location>
        <begin position="946"/>
        <end position="967"/>
    </location>
</feature>
<feature type="binding site" evidence="20">
    <location>
        <position position="504"/>
    </location>
    <ligand>
        <name>ATP</name>
        <dbReference type="ChEBI" id="CHEBI:30616"/>
    </ligand>
</feature>